<dbReference type="AlphaFoldDB" id="A0A7J9II44"/>
<feature type="region of interest" description="Disordered" evidence="1">
    <location>
        <begin position="1"/>
        <end position="57"/>
    </location>
</feature>
<sequence>SRSPSIPLVFSGSDPYPVSDRVGTGEDDKNEIGTENTAFVHGKPPQDAAGPPKVESDKEIVDENEIVTENTAFVHGEPPQDAAGPPKVESDMEILHEKMFSPVEGRSNSLPLLRWGSTSSREVFEVLSSETPTCSFNNERYIVLQGRVYGTNLANEKFLKCCLLGSQWILQQKTLYQCTRFTEWKRLDWWRYNLQELKGE</sequence>
<evidence type="ECO:0000256" key="1">
    <source>
        <dbReference type="SAM" id="MobiDB-lite"/>
    </source>
</evidence>
<protein>
    <submittedName>
        <fullName evidence="2">Uncharacterized protein</fullName>
    </submittedName>
</protein>
<evidence type="ECO:0000313" key="2">
    <source>
        <dbReference type="EMBL" id="MBA0821274.1"/>
    </source>
</evidence>
<dbReference type="EMBL" id="JABFAE010000001">
    <property type="protein sequence ID" value="MBA0821274.1"/>
    <property type="molecule type" value="Genomic_DNA"/>
</dbReference>
<accession>A0A7J9II44</accession>
<name>A0A7J9II44_9ROSI</name>
<feature type="compositionally biased region" description="Basic and acidic residues" evidence="1">
    <location>
        <begin position="23"/>
        <end position="32"/>
    </location>
</feature>
<proteinExistence type="predicted"/>
<feature type="non-terminal residue" evidence="2">
    <location>
        <position position="200"/>
    </location>
</feature>
<keyword evidence="3" id="KW-1185">Reference proteome</keyword>
<evidence type="ECO:0000313" key="3">
    <source>
        <dbReference type="Proteomes" id="UP000593575"/>
    </source>
</evidence>
<reference evidence="2 3" key="1">
    <citation type="journal article" date="2019" name="Genome Biol. Evol.">
        <title>Insights into the evolution of the New World diploid cottons (Gossypium, subgenus Houzingenia) based on genome sequencing.</title>
        <authorList>
            <person name="Grover C.E."/>
            <person name="Arick M.A. 2nd"/>
            <person name="Thrash A."/>
            <person name="Conover J.L."/>
            <person name="Sanders W.S."/>
            <person name="Peterson D.G."/>
            <person name="Frelichowski J.E."/>
            <person name="Scheffler J.A."/>
            <person name="Scheffler B.E."/>
            <person name="Wendel J.F."/>
        </authorList>
    </citation>
    <scope>NUCLEOTIDE SEQUENCE [LARGE SCALE GENOMIC DNA]</scope>
    <source>
        <strain evidence="2">6</strain>
        <tissue evidence="2">Leaf</tissue>
    </source>
</reference>
<organism evidence="2 3">
    <name type="scientific">Gossypium armourianum</name>
    <dbReference type="NCBI Taxonomy" id="34283"/>
    <lineage>
        <taxon>Eukaryota</taxon>
        <taxon>Viridiplantae</taxon>
        <taxon>Streptophyta</taxon>
        <taxon>Embryophyta</taxon>
        <taxon>Tracheophyta</taxon>
        <taxon>Spermatophyta</taxon>
        <taxon>Magnoliopsida</taxon>
        <taxon>eudicotyledons</taxon>
        <taxon>Gunneridae</taxon>
        <taxon>Pentapetalae</taxon>
        <taxon>rosids</taxon>
        <taxon>malvids</taxon>
        <taxon>Malvales</taxon>
        <taxon>Malvaceae</taxon>
        <taxon>Malvoideae</taxon>
        <taxon>Gossypium</taxon>
    </lineage>
</organism>
<dbReference type="Proteomes" id="UP000593575">
    <property type="component" value="Unassembled WGS sequence"/>
</dbReference>
<gene>
    <name evidence="2" type="ORF">Goarm_018143</name>
</gene>
<comment type="caution">
    <text evidence="2">The sequence shown here is derived from an EMBL/GenBank/DDBJ whole genome shotgun (WGS) entry which is preliminary data.</text>
</comment>
<feature type="non-terminal residue" evidence="2">
    <location>
        <position position="1"/>
    </location>
</feature>